<dbReference type="PROSITE" id="PS51286">
    <property type="entry name" value="RAP"/>
    <property type="match status" value="1"/>
</dbReference>
<dbReference type="InterPro" id="IPR050870">
    <property type="entry name" value="FAST_kinase"/>
</dbReference>
<proteinExistence type="predicted"/>
<organism evidence="5">
    <name type="scientific">Culex tarsalis</name>
    <name type="common">Encephalitis mosquito</name>
    <dbReference type="NCBI Taxonomy" id="7177"/>
    <lineage>
        <taxon>Eukaryota</taxon>
        <taxon>Metazoa</taxon>
        <taxon>Ecdysozoa</taxon>
        <taxon>Arthropoda</taxon>
        <taxon>Hexapoda</taxon>
        <taxon>Insecta</taxon>
        <taxon>Pterygota</taxon>
        <taxon>Neoptera</taxon>
        <taxon>Endopterygota</taxon>
        <taxon>Diptera</taxon>
        <taxon>Nematocera</taxon>
        <taxon>Culicoidea</taxon>
        <taxon>Culicidae</taxon>
        <taxon>Culicinae</taxon>
        <taxon>Culicini</taxon>
        <taxon>Culex</taxon>
        <taxon>Culex</taxon>
    </lineage>
</organism>
<dbReference type="GO" id="GO:0044528">
    <property type="term" value="P:regulation of mitochondrial mRNA stability"/>
    <property type="evidence" value="ECO:0007669"/>
    <property type="project" value="InterPro"/>
</dbReference>
<sequence length="580" mass="62364">MFGLTRFSRGIGLSIFKRNFSAPVAPFASHVTPDGDGGGAKPSSDQQPDPQPVSGRGRKGGAAKLAAEGGTAKNPIVAAAFASLLQEDRSPEGSKGSSGSVSDVDERIINAGTVNDLLGIPGQSKINRKQALKIVSILAEWSSIQKVKLSDFENDTRFVQLCSVLGRTNNRNNGGKAATNSRPAPAPSLHVDDLQTVLGVTANDEAAKLIAGLTMPQMIKVMTSLAQKKKRSTPLLRSLAFNISSNATRLNLKECGDLLYAMASLNFRDPVLTARVCGDAEAELASNTDKPAPVGSILTSLSMLRYRDTAILDSLSEWMVSNSEICKPSHMSALFLTLATLNHDPSNMDAVKTKLVANLTESDFIKSTDWLNMVWSFTVLNCATSKHLASVLKSSFIGCLQNERNGELSPAVKMKLLNLKAYAGTILSDASICKEINENDPKLFVPTDASKEKRVLIAGMLDALKSLLPSESHVSINKRTQMGFAIDAECVLDSKCLPLPVNKEHPGAKRIALLVHDYHDMCQGPHTALNGVQSLACRLLRAAGYSVLSVPYNEFSTSDKLLKRVEYLQKAFKAIVSEKP</sequence>
<dbReference type="SMART" id="SM00952">
    <property type="entry name" value="RAP"/>
    <property type="match status" value="1"/>
</dbReference>
<keyword evidence="5" id="KW-0418">Kinase</keyword>
<dbReference type="GO" id="GO:0016301">
    <property type="term" value="F:kinase activity"/>
    <property type="evidence" value="ECO:0007669"/>
    <property type="project" value="UniProtKB-KW"/>
</dbReference>
<dbReference type="GO" id="GO:0003723">
    <property type="term" value="F:RNA binding"/>
    <property type="evidence" value="ECO:0007669"/>
    <property type="project" value="TreeGrafter"/>
</dbReference>
<evidence type="ECO:0000256" key="2">
    <source>
        <dbReference type="ARBA" id="ARBA00023128"/>
    </source>
</evidence>
<protein>
    <submittedName>
        <fullName evidence="5">Putative fast kinase-like protein</fullName>
    </submittedName>
</protein>
<dbReference type="InterPro" id="IPR013584">
    <property type="entry name" value="RAP"/>
</dbReference>
<feature type="region of interest" description="Disordered" evidence="3">
    <location>
        <begin position="27"/>
        <end position="67"/>
    </location>
</feature>
<accession>A0A1Q3FBW7</accession>
<dbReference type="AlphaFoldDB" id="A0A1Q3FBW7"/>
<dbReference type="InterPro" id="IPR013579">
    <property type="entry name" value="FAST_2"/>
</dbReference>
<dbReference type="Pfam" id="PF08368">
    <property type="entry name" value="FAST_2"/>
    <property type="match status" value="1"/>
</dbReference>
<dbReference type="EMBL" id="GFDL01010052">
    <property type="protein sequence ID" value="JAV24993.1"/>
    <property type="molecule type" value="Transcribed_RNA"/>
</dbReference>
<comment type="subcellular location">
    <subcellularLocation>
        <location evidence="1">Mitochondrion</location>
    </subcellularLocation>
</comment>
<feature type="domain" description="RAP" evidence="4">
    <location>
        <begin position="511"/>
        <end position="570"/>
    </location>
</feature>
<evidence type="ECO:0000256" key="1">
    <source>
        <dbReference type="ARBA" id="ARBA00004173"/>
    </source>
</evidence>
<dbReference type="PANTHER" id="PTHR21228">
    <property type="entry name" value="FAST LEU-RICH DOMAIN-CONTAINING"/>
    <property type="match status" value="1"/>
</dbReference>
<dbReference type="GO" id="GO:0035770">
    <property type="term" value="C:ribonucleoprotein granule"/>
    <property type="evidence" value="ECO:0007669"/>
    <property type="project" value="TreeGrafter"/>
</dbReference>
<dbReference type="Pfam" id="PF06743">
    <property type="entry name" value="FAST_1"/>
    <property type="match status" value="1"/>
</dbReference>
<dbReference type="GO" id="GO:0005759">
    <property type="term" value="C:mitochondrial matrix"/>
    <property type="evidence" value="ECO:0007669"/>
    <property type="project" value="TreeGrafter"/>
</dbReference>
<reference evidence="5" key="1">
    <citation type="submission" date="2017-01" db="EMBL/GenBank/DDBJ databases">
        <title>A deep insight into the sialotranscriptome of adult male and female Cluex tarsalis mosquitoes.</title>
        <authorList>
            <person name="Ribeiro J.M."/>
            <person name="Moreira F."/>
            <person name="Bernard K.A."/>
            <person name="Calvo E."/>
        </authorList>
    </citation>
    <scope>NUCLEOTIDE SEQUENCE</scope>
    <source>
        <strain evidence="5">Kern County</strain>
        <tissue evidence="5">Salivary glands</tissue>
    </source>
</reference>
<evidence type="ECO:0000313" key="5">
    <source>
        <dbReference type="EMBL" id="JAV24993.1"/>
    </source>
</evidence>
<dbReference type="GO" id="GO:0000963">
    <property type="term" value="P:mitochondrial RNA processing"/>
    <property type="evidence" value="ECO:0007669"/>
    <property type="project" value="TreeGrafter"/>
</dbReference>
<keyword evidence="5" id="KW-0808">Transferase</keyword>
<evidence type="ECO:0000256" key="3">
    <source>
        <dbReference type="SAM" id="MobiDB-lite"/>
    </source>
</evidence>
<dbReference type="PANTHER" id="PTHR21228:SF69">
    <property type="entry name" value="GH07286P"/>
    <property type="match status" value="1"/>
</dbReference>
<evidence type="ECO:0000259" key="4">
    <source>
        <dbReference type="PROSITE" id="PS51286"/>
    </source>
</evidence>
<name>A0A1Q3FBW7_CULTA</name>
<dbReference type="InterPro" id="IPR010622">
    <property type="entry name" value="FAST_Leu-rich"/>
</dbReference>
<keyword evidence="2" id="KW-0496">Mitochondrion</keyword>